<protein>
    <submittedName>
        <fullName evidence="3">IS4-like transposase</fullName>
    </submittedName>
</protein>
<proteinExistence type="predicted"/>
<dbReference type="Pfam" id="PF13751">
    <property type="entry name" value="DDE_Tnp_1_6"/>
    <property type="match status" value="1"/>
</dbReference>
<feature type="transmembrane region" description="Helical" evidence="1">
    <location>
        <begin position="44"/>
        <end position="61"/>
    </location>
</feature>
<keyword evidence="1" id="KW-0812">Transmembrane</keyword>
<name>A0A1Z5HVI0_9FIRM</name>
<dbReference type="AlphaFoldDB" id="A0A1Z5HVI0"/>
<keyword evidence="4" id="KW-1185">Reference proteome</keyword>
<evidence type="ECO:0000256" key="1">
    <source>
        <dbReference type="SAM" id="Phobius"/>
    </source>
</evidence>
<evidence type="ECO:0000313" key="4">
    <source>
        <dbReference type="Proteomes" id="UP000197032"/>
    </source>
</evidence>
<dbReference type="EMBL" id="BDGJ01000161">
    <property type="protein sequence ID" value="GAW93553.1"/>
    <property type="molecule type" value="Genomic_DNA"/>
</dbReference>
<sequence length="66" mass="7614">MARSSYKWKTIYKKRTAVERVNARLDEAFGFEKHFIRGLQKMKLRCALALTVMLALAVGRIRENAG</sequence>
<dbReference type="InterPro" id="IPR025668">
    <property type="entry name" value="Tnp_DDE_dom"/>
</dbReference>
<feature type="domain" description="Transposase DDE" evidence="2">
    <location>
        <begin position="5"/>
        <end position="53"/>
    </location>
</feature>
<comment type="caution">
    <text evidence="3">The sequence shown here is derived from an EMBL/GenBank/DDBJ whole genome shotgun (WGS) entry which is preliminary data.</text>
</comment>
<keyword evidence="1" id="KW-0472">Membrane</keyword>
<evidence type="ECO:0000259" key="2">
    <source>
        <dbReference type="Pfam" id="PF13751"/>
    </source>
</evidence>
<gene>
    <name evidence="3" type="ORF">KKC1_26840</name>
</gene>
<reference evidence="4" key="1">
    <citation type="journal article" date="2017" name="Appl. Environ. Microbiol.">
        <title>Genomic analysis of Calderihabitans maritimus KKC1, a thermophilic hydrogenogenic carboxydotrophic bacterium isolated from marine sediment.</title>
        <authorList>
            <person name="Omae K."/>
            <person name="Yoneda Y."/>
            <person name="Fukuyama Y."/>
            <person name="Yoshida T."/>
            <person name="Sako Y."/>
        </authorList>
    </citation>
    <scope>NUCLEOTIDE SEQUENCE [LARGE SCALE GENOMIC DNA]</scope>
    <source>
        <strain evidence="4">KKC1</strain>
    </source>
</reference>
<keyword evidence="1" id="KW-1133">Transmembrane helix</keyword>
<dbReference type="Proteomes" id="UP000197032">
    <property type="component" value="Unassembled WGS sequence"/>
</dbReference>
<organism evidence="3 4">
    <name type="scientific">Calderihabitans maritimus</name>
    <dbReference type="NCBI Taxonomy" id="1246530"/>
    <lineage>
        <taxon>Bacteria</taxon>
        <taxon>Bacillati</taxon>
        <taxon>Bacillota</taxon>
        <taxon>Clostridia</taxon>
        <taxon>Neomoorellales</taxon>
        <taxon>Calderihabitantaceae</taxon>
        <taxon>Calderihabitans</taxon>
    </lineage>
</organism>
<evidence type="ECO:0000313" key="3">
    <source>
        <dbReference type="EMBL" id="GAW93553.1"/>
    </source>
</evidence>
<accession>A0A1Z5HVI0</accession>